<protein>
    <submittedName>
        <fullName evidence="2">Tetratricopeptide repeat protein</fullName>
    </submittedName>
</protein>
<proteinExistence type="predicted"/>
<evidence type="ECO:0000313" key="2">
    <source>
        <dbReference type="EMBL" id="TXF10326.1"/>
    </source>
</evidence>
<dbReference type="SUPFAM" id="SSF48452">
    <property type="entry name" value="TPR-like"/>
    <property type="match status" value="1"/>
</dbReference>
<dbReference type="InterPro" id="IPR019734">
    <property type="entry name" value="TPR_rpt"/>
</dbReference>
<dbReference type="OrthoDB" id="8421013at2"/>
<dbReference type="AlphaFoldDB" id="A0A5C7ET49"/>
<feature type="repeat" description="TPR" evidence="1">
    <location>
        <begin position="8"/>
        <end position="41"/>
    </location>
</feature>
<comment type="caution">
    <text evidence="2">The sequence shown here is derived from an EMBL/GenBank/DDBJ whole genome shotgun (WGS) entry which is preliminary data.</text>
</comment>
<organism evidence="2 3">
    <name type="scientific">Pelomicrobium methylotrophicum</name>
    <dbReference type="NCBI Taxonomy" id="2602750"/>
    <lineage>
        <taxon>Bacteria</taxon>
        <taxon>Pseudomonadati</taxon>
        <taxon>Pseudomonadota</taxon>
        <taxon>Hydrogenophilia</taxon>
        <taxon>Hydrogenophilia incertae sedis</taxon>
        <taxon>Pelomicrobium</taxon>
    </lineage>
</organism>
<dbReference type="PROSITE" id="PS50005">
    <property type="entry name" value="TPR"/>
    <property type="match status" value="2"/>
</dbReference>
<name>A0A5C7ET49_9PROT</name>
<reference evidence="2 3" key="1">
    <citation type="submission" date="2019-08" db="EMBL/GenBank/DDBJ databases">
        <title>Pelomicrobium methylotrophicum gen. nov., sp. nov. a moderately thermophilic, facultatively anaerobic, lithoautotrophic and methylotrophic bacterium isolated from a terrestrial mud volcano.</title>
        <authorList>
            <person name="Slobodkina G.B."/>
            <person name="Merkel A.Y."/>
            <person name="Slobodkin A.I."/>
        </authorList>
    </citation>
    <scope>NUCLEOTIDE SEQUENCE [LARGE SCALE GENOMIC DNA]</scope>
    <source>
        <strain evidence="2 3">SM250</strain>
    </source>
</reference>
<keyword evidence="3" id="KW-1185">Reference proteome</keyword>
<evidence type="ECO:0000313" key="3">
    <source>
        <dbReference type="Proteomes" id="UP000321201"/>
    </source>
</evidence>
<dbReference type="EMBL" id="VPFL01000036">
    <property type="protein sequence ID" value="TXF10326.1"/>
    <property type="molecule type" value="Genomic_DNA"/>
</dbReference>
<dbReference type="Pfam" id="PF13432">
    <property type="entry name" value="TPR_16"/>
    <property type="match status" value="1"/>
</dbReference>
<dbReference type="Gene3D" id="1.25.40.10">
    <property type="entry name" value="Tetratricopeptide repeat domain"/>
    <property type="match status" value="1"/>
</dbReference>
<dbReference type="InterPro" id="IPR011990">
    <property type="entry name" value="TPR-like_helical_dom_sf"/>
</dbReference>
<sequence length="100" mass="10759">MAAGKESALLRFSLGNEYLKQGDAATAIGHLRRALELDAGYSAAWKLLGKALTDQGALEEALATYRRGIEVAQNKGDKQAAKEMAVFARRIEKSLGLPAR</sequence>
<keyword evidence="1" id="KW-0802">TPR repeat</keyword>
<gene>
    <name evidence="2" type="ORF">FR698_15755</name>
</gene>
<evidence type="ECO:0000256" key="1">
    <source>
        <dbReference type="PROSITE-ProRule" id="PRU00339"/>
    </source>
</evidence>
<dbReference type="SMART" id="SM00028">
    <property type="entry name" value="TPR"/>
    <property type="match status" value="2"/>
</dbReference>
<feature type="repeat" description="TPR" evidence="1">
    <location>
        <begin position="42"/>
        <end position="75"/>
    </location>
</feature>
<dbReference type="InParanoid" id="A0A5C7ET49"/>
<dbReference type="Proteomes" id="UP000321201">
    <property type="component" value="Unassembled WGS sequence"/>
</dbReference>
<accession>A0A5C7ET49</accession>